<evidence type="ECO:0000313" key="2">
    <source>
        <dbReference type="Proteomes" id="UP001470230"/>
    </source>
</evidence>
<comment type="caution">
    <text evidence="1">The sequence shown here is derived from an EMBL/GenBank/DDBJ whole genome shotgun (WGS) entry which is preliminary data.</text>
</comment>
<accession>A0ABR2H753</accession>
<dbReference type="SUPFAM" id="SSF55418">
    <property type="entry name" value="eIF4e-like"/>
    <property type="match status" value="1"/>
</dbReference>
<gene>
    <name evidence="1" type="ORF">M9Y10_026284</name>
</gene>
<dbReference type="EMBL" id="JAPFFF010000039">
    <property type="protein sequence ID" value="KAK8842062.1"/>
    <property type="molecule type" value="Genomic_DNA"/>
</dbReference>
<protein>
    <recommendedName>
        <fullName evidence="3">Initiator binding domain-containing protein</fullName>
    </recommendedName>
</protein>
<dbReference type="Pfam" id="PF01652">
    <property type="entry name" value="IF4E"/>
    <property type="match status" value="1"/>
</dbReference>
<evidence type="ECO:0000313" key="1">
    <source>
        <dbReference type="EMBL" id="KAK8842062.1"/>
    </source>
</evidence>
<dbReference type="InterPro" id="IPR023398">
    <property type="entry name" value="TIF_eIF4e-like"/>
</dbReference>
<dbReference type="Gene3D" id="3.30.760.10">
    <property type="entry name" value="RNA Cap, Translation Initiation Factor Eif4e"/>
    <property type="match status" value="1"/>
</dbReference>
<evidence type="ECO:0008006" key="3">
    <source>
        <dbReference type="Google" id="ProtNLM"/>
    </source>
</evidence>
<proteinExistence type="predicted"/>
<organism evidence="1 2">
    <name type="scientific">Tritrichomonas musculus</name>
    <dbReference type="NCBI Taxonomy" id="1915356"/>
    <lineage>
        <taxon>Eukaryota</taxon>
        <taxon>Metamonada</taxon>
        <taxon>Parabasalia</taxon>
        <taxon>Tritrichomonadida</taxon>
        <taxon>Tritrichomonadidae</taxon>
        <taxon>Tritrichomonas</taxon>
    </lineage>
</organism>
<sequence length="212" mass="24777">MQATIRNSNEFLDKVSEMDSVLPYYNYQVSLFKEGINPDWYRTQNGKETGHFVIFFSTNIHAFRAFCILSVDWMNRQIDFFENIEGILVAIKAHYWYLQIWVDDGFTSSKIINRYYTLIGFLRDTIGIADSTLYQIGFQTHPQKTNNTNSNAKVHAITIPTFQECLKNMAGEQFSDEKEDVAQFDLSVVNIHKRSRKERRLNPSYVDNVKNT</sequence>
<keyword evidence="2" id="KW-1185">Reference proteome</keyword>
<reference evidence="1 2" key="1">
    <citation type="submission" date="2024-04" db="EMBL/GenBank/DDBJ databases">
        <title>Tritrichomonas musculus Genome.</title>
        <authorList>
            <person name="Alves-Ferreira E."/>
            <person name="Grigg M."/>
            <person name="Lorenzi H."/>
            <person name="Galac M."/>
        </authorList>
    </citation>
    <scope>NUCLEOTIDE SEQUENCE [LARGE SCALE GENOMIC DNA]</scope>
    <source>
        <strain evidence="1 2">EAF2021</strain>
    </source>
</reference>
<name>A0ABR2H753_9EUKA</name>
<dbReference type="Proteomes" id="UP001470230">
    <property type="component" value="Unassembled WGS sequence"/>
</dbReference>
<dbReference type="InterPro" id="IPR001040">
    <property type="entry name" value="TIF_eIF_4E"/>
</dbReference>